<evidence type="ECO:0000256" key="3">
    <source>
        <dbReference type="ARBA" id="ARBA00018111"/>
    </source>
</evidence>
<comment type="subcellular location">
    <subcellularLocation>
        <location evidence="1 5">Cytoplasm</location>
    </subcellularLocation>
</comment>
<accession>A0A0P6XWI5</accession>
<dbReference type="InterPro" id="IPR053926">
    <property type="entry name" value="RecX_HTH_1st"/>
</dbReference>
<dbReference type="GO" id="GO:0006282">
    <property type="term" value="P:regulation of DNA repair"/>
    <property type="evidence" value="ECO:0007669"/>
    <property type="project" value="UniProtKB-UniRule"/>
</dbReference>
<dbReference type="STRING" id="869279.SE15_05775"/>
<feature type="domain" description="RecX third three-helical" evidence="7">
    <location>
        <begin position="152"/>
        <end position="194"/>
    </location>
</feature>
<keyword evidence="10" id="KW-1185">Reference proteome</keyword>
<evidence type="ECO:0000259" key="6">
    <source>
        <dbReference type="Pfam" id="PF02631"/>
    </source>
</evidence>
<proteinExistence type="inferred from homology"/>
<evidence type="ECO:0000256" key="4">
    <source>
        <dbReference type="ARBA" id="ARBA00022490"/>
    </source>
</evidence>
<dbReference type="EMBL" id="LGKO01000002">
    <property type="protein sequence ID" value="KPL84579.1"/>
    <property type="molecule type" value="Genomic_DNA"/>
</dbReference>
<dbReference type="InterPro" id="IPR053924">
    <property type="entry name" value="RecX_HTH_2nd"/>
</dbReference>
<evidence type="ECO:0000256" key="1">
    <source>
        <dbReference type="ARBA" id="ARBA00004496"/>
    </source>
</evidence>
<comment type="function">
    <text evidence="5">Modulates RecA activity.</text>
</comment>
<dbReference type="Pfam" id="PF21982">
    <property type="entry name" value="RecX_HTH1"/>
    <property type="match status" value="1"/>
</dbReference>
<dbReference type="Gene3D" id="1.10.10.10">
    <property type="entry name" value="Winged helix-like DNA-binding domain superfamily/Winged helix DNA-binding domain"/>
    <property type="match status" value="2"/>
</dbReference>
<evidence type="ECO:0000313" key="10">
    <source>
        <dbReference type="Proteomes" id="UP000050544"/>
    </source>
</evidence>
<dbReference type="Pfam" id="PF02631">
    <property type="entry name" value="RecX_HTH2"/>
    <property type="match status" value="1"/>
</dbReference>
<evidence type="ECO:0000256" key="5">
    <source>
        <dbReference type="HAMAP-Rule" id="MF_01114"/>
    </source>
</evidence>
<dbReference type="InterPro" id="IPR053925">
    <property type="entry name" value="RecX_HTH_3rd"/>
</dbReference>
<gene>
    <name evidence="5" type="primary">recX</name>
    <name evidence="9" type="ORF">SE15_05775</name>
</gene>
<protein>
    <recommendedName>
        <fullName evidence="3 5">Regulatory protein RecX</fullName>
    </recommendedName>
</protein>
<dbReference type="RefSeq" id="WP_054521124.1">
    <property type="nucleotide sequence ID" value="NZ_LGKO01000002.1"/>
</dbReference>
<comment type="similarity">
    <text evidence="2 5">Belongs to the RecX family.</text>
</comment>
<keyword evidence="4 5" id="KW-0963">Cytoplasm</keyword>
<dbReference type="Pfam" id="PF21981">
    <property type="entry name" value="RecX_HTH3"/>
    <property type="match status" value="1"/>
</dbReference>
<sequence>MEHKITALRVQKRNPNRVNVYLDGSFAFGLSRIVAAWLRVGQTLSDEKIATLQAEETREAAYQSALRFLNYRPRSEAELRSKLEGKGFEPSVIDATLQRLVEEGWVCDDRFARAWVESRKASRPRSRRLLALELRRKGISEENIQRAVADLEDTELAYQAALRYARRLEGLDYATFYRRLAGFLERRGFAYGTVVATVRRVWEEIRATHDTTT</sequence>
<dbReference type="InterPro" id="IPR003783">
    <property type="entry name" value="Regulatory_RecX"/>
</dbReference>
<evidence type="ECO:0000256" key="2">
    <source>
        <dbReference type="ARBA" id="ARBA00009695"/>
    </source>
</evidence>
<dbReference type="PANTHER" id="PTHR33602:SF1">
    <property type="entry name" value="REGULATORY PROTEIN RECX FAMILY PROTEIN"/>
    <property type="match status" value="1"/>
</dbReference>
<organism evidence="9 10">
    <name type="scientific">Thermanaerothrix daxensis</name>
    <dbReference type="NCBI Taxonomy" id="869279"/>
    <lineage>
        <taxon>Bacteria</taxon>
        <taxon>Bacillati</taxon>
        <taxon>Chloroflexota</taxon>
        <taxon>Anaerolineae</taxon>
        <taxon>Anaerolineales</taxon>
        <taxon>Anaerolineaceae</taxon>
        <taxon>Thermanaerothrix</taxon>
    </lineage>
</organism>
<evidence type="ECO:0000259" key="8">
    <source>
        <dbReference type="Pfam" id="PF21982"/>
    </source>
</evidence>
<dbReference type="OrthoDB" id="5421057at2"/>
<evidence type="ECO:0000313" key="9">
    <source>
        <dbReference type="EMBL" id="KPL84579.1"/>
    </source>
</evidence>
<comment type="caution">
    <text evidence="9">The sequence shown here is derived from an EMBL/GenBank/DDBJ whole genome shotgun (WGS) entry which is preliminary data.</text>
</comment>
<dbReference type="HAMAP" id="MF_01114">
    <property type="entry name" value="RecX"/>
    <property type="match status" value="1"/>
</dbReference>
<feature type="domain" description="RecX first three-helical" evidence="8">
    <location>
        <begin position="61"/>
        <end position="100"/>
    </location>
</feature>
<dbReference type="PANTHER" id="PTHR33602">
    <property type="entry name" value="REGULATORY PROTEIN RECX FAMILY PROTEIN"/>
    <property type="match status" value="1"/>
</dbReference>
<dbReference type="Proteomes" id="UP000050544">
    <property type="component" value="Unassembled WGS sequence"/>
</dbReference>
<feature type="domain" description="RecX second three-helical" evidence="6">
    <location>
        <begin position="108"/>
        <end position="147"/>
    </location>
</feature>
<dbReference type="GO" id="GO:0005737">
    <property type="term" value="C:cytoplasm"/>
    <property type="evidence" value="ECO:0007669"/>
    <property type="project" value="UniProtKB-SubCell"/>
</dbReference>
<reference evidence="9 10" key="1">
    <citation type="submission" date="2015-07" db="EMBL/GenBank/DDBJ databases">
        <title>Whole genome sequence of Thermanaerothrix daxensis DSM 23592.</title>
        <authorList>
            <person name="Hemp J."/>
            <person name="Ward L.M."/>
            <person name="Pace L.A."/>
            <person name="Fischer W.W."/>
        </authorList>
    </citation>
    <scope>NUCLEOTIDE SEQUENCE [LARGE SCALE GENOMIC DNA]</scope>
    <source>
        <strain evidence="9 10">GNS-1</strain>
    </source>
</reference>
<dbReference type="AlphaFoldDB" id="A0A0P6XWI5"/>
<evidence type="ECO:0000259" key="7">
    <source>
        <dbReference type="Pfam" id="PF21981"/>
    </source>
</evidence>
<name>A0A0P6XWI5_9CHLR</name>
<dbReference type="InterPro" id="IPR036388">
    <property type="entry name" value="WH-like_DNA-bd_sf"/>
</dbReference>